<dbReference type="InterPro" id="IPR012337">
    <property type="entry name" value="RNaseH-like_sf"/>
</dbReference>
<sequence length="299" mass="34459">MYCVDTGEKKLYILMIACALTRAVHIELVDSLSVEDCILALRRFSARRGIPSVIYSDNAKTFKGVSNLIQCQMGPMTITWKSNAPLAPWWEGWRERLIRSTKSGLRKTNGKRSVTRTHLETLIHEVEACINSRPLTYAAEMKNPLTPSHFLIGRGTPMVSAEITDYCRDFADFQRREQVRQNAIEQFWRVWQNEYIRCLPPMRLRKPNEEMKIGSLALIREEGRPRLQWPLAVVTKLYPGRDGFVRAVELKTGKGKISRPIQRLHKLEIFEEQDNEEGELQGPLQGDSDPWGVWGNHCH</sequence>
<dbReference type="InterPro" id="IPR001584">
    <property type="entry name" value="Integrase_cat-core"/>
</dbReference>
<evidence type="ECO:0000259" key="1">
    <source>
        <dbReference type="PROSITE" id="PS50994"/>
    </source>
</evidence>
<dbReference type="InterPro" id="IPR040676">
    <property type="entry name" value="DUF5641"/>
</dbReference>
<dbReference type="PANTHER" id="PTHR47331">
    <property type="entry name" value="PHD-TYPE DOMAIN-CONTAINING PROTEIN"/>
    <property type="match status" value="1"/>
</dbReference>
<dbReference type="InterPro" id="IPR036397">
    <property type="entry name" value="RNaseH_sf"/>
</dbReference>
<dbReference type="RefSeq" id="XP_005097006.1">
    <property type="nucleotide sequence ID" value="XM_005096949.1"/>
</dbReference>
<name>A0ABM0JM95_APLCA</name>
<evidence type="ECO:0000313" key="3">
    <source>
        <dbReference type="RefSeq" id="XP_005097006.1"/>
    </source>
</evidence>
<evidence type="ECO:0000313" key="2">
    <source>
        <dbReference type="Proteomes" id="UP000694888"/>
    </source>
</evidence>
<feature type="domain" description="Integrase catalytic" evidence="1">
    <location>
        <begin position="1"/>
        <end position="155"/>
    </location>
</feature>
<dbReference type="Pfam" id="PF18701">
    <property type="entry name" value="DUF5641"/>
    <property type="match status" value="1"/>
</dbReference>
<dbReference type="Gene3D" id="3.30.420.10">
    <property type="entry name" value="Ribonuclease H-like superfamily/Ribonuclease H"/>
    <property type="match status" value="1"/>
</dbReference>
<dbReference type="Proteomes" id="UP000694888">
    <property type="component" value="Unplaced"/>
</dbReference>
<keyword evidence="2" id="KW-1185">Reference proteome</keyword>
<dbReference type="GeneID" id="101852173"/>
<organism evidence="2 3">
    <name type="scientific">Aplysia californica</name>
    <name type="common">California sea hare</name>
    <dbReference type="NCBI Taxonomy" id="6500"/>
    <lineage>
        <taxon>Eukaryota</taxon>
        <taxon>Metazoa</taxon>
        <taxon>Spiralia</taxon>
        <taxon>Lophotrochozoa</taxon>
        <taxon>Mollusca</taxon>
        <taxon>Gastropoda</taxon>
        <taxon>Heterobranchia</taxon>
        <taxon>Euthyneura</taxon>
        <taxon>Tectipleura</taxon>
        <taxon>Aplysiida</taxon>
        <taxon>Aplysioidea</taxon>
        <taxon>Aplysiidae</taxon>
        <taxon>Aplysia</taxon>
    </lineage>
</organism>
<dbReference type="PROSITE" id="PS50994">
    <property type="entry name" value="INTEGRASE"/>
    <property type="match status" value="1"/>
</dbReference>
<dbReference type="SUPFAM" id="SSF53098">
    <property type="entry name" value="Ribonuclease H-like"/>
    <property type="match status" value="1"/>
</dbReference>
<proteinExistence type="predicted"/>
<gene>
    <name evidence="3" type="primary">LOC101852173</name>
</gene>
<accession>A0ABM0JM95</accession>
<protein>
    <submittedName>
        <fullName evidence="3">Uncharacterized protein LOC101852173</fullName>
    </submittedName>
</protein>
<reference evidence="3" key="1">
    <citation type="submission" date="2025-08" db="UniProtKB">
        <authorList>
            <consortium name="RefSeq"/>
        </authorList>
    </citation>
    <scope>IDENTIFICATION</scope>
</reference>